<dbReference type="InterPro" id="IPR036770">
    <property type="entry name" value="Ankyrin_rpt-contain_sf"/>
</dbReference>
<evidence type="ECO:0000256" key="3">
    <source>
        <dbReference type="PROSITE-ProRule" id="PRU00023"/>
    </source>
</evidence>
<dbReference type="SMART" id="SM00248">
    <property type="entry name" value="ANK"/>
    <property type="match status" value="7"/>
</dbReference>
<proteinExistence type="predicted"/>
<evidence type="ECO:0000313" key="4">
    <source>
        <dbReference type="EMBL" id="KAK8057186.1"/>
    </source>
</evidence>
<evidence type="ECO:0000256" key="1">
    <source>
        <dbReference type="ARBA" id="ARBA00022737"/>
    </source>
</evidence>
<dbReference type="Gene3D" id="1.25.40.20">
    <property type="entry name" value="Ankyrin repeat-containing domain"/>
    <property type="match status" value="1"/>
</dbReference>
<feature type="repeat" description="ANK" evidence="3">
    <location>
        <begin position="304"/>
        <end position="332"/>
    </location>
</feature>
<keyword evidence="1" id="KW-0677">Repeat</keyword>
<dbReference type="PROSITE" id="PS50297">
    <property type="entry name" value="ANK_REP_REGION"/>
    <property type="match status" value="1"/>
</dbReference>
<organism evidence="4 5">
    <name type="scientific">Apiospora saccharicola</name>
    <dbReference type="NCBI Taxonomy" id="335842"/>
    <lineage>
        <taxon>Eukaryota</taxon>
        <taxon>Fungi</taxon>
        <taxon>Dikarya</taxon>
        <taxon>Ascomycota</taxon>
        <taxon>Pezizomycotina</taxon>
        <taxon>Sordariomycetes</taxon>
        <taxon>Xylariomycetidae</taxon>
        <taxon>Amphisphaeriales</taxon>
        <taxon>Apiosporaceae</taxon>
        <taxon>Apiospora</taxon>
    </lineage>
</organism>
<evidence type="ECO:0000313" key="5">
    <source>
        <dbReference type="Proteomes" id="UP001446871"/>
    </source>
</evidence>
<gene>
    <name evidence="4" type="ORF">PG996_011123</name>
</gene>
<dbReference type="Proteomes" id="UP001446871">
    <property type="component" value="Unassembled WGS sequence"/>
</dbReference>
<dbReference type="PANTHER" id="PTHR24198">
    <property type="entry name" value="ANKYRIN REPEAT AND PROTEIN KINASE DOMAIN-CONTAINING PROTEIN"/>
    <property type="match status" value="1"/>
</dbReference>
<comment type="caution">
    <text evidence="4">The sequence shown here is derived from an EMBL/GenBank/DDBJ whole genome shotgun (WGS) entry which is preliminary data.</text>
</comment>
<reference evidence="4 5" key="1">
    <citation type="submission" date="2023-01" db="EMBL/GenBank/DDBJ databases">
        <title>Analysis of 21 Apiospora genomes using comparative genomics revels a genus with tremendous synthesis potential of carbohydrate active enzymes and secondary metabolites.</title>
        <authorList>
            <person name="Sorensen T."/>
        </authorList>
    </citation>
    <scope>NUCLEOTIDE SEQUENCE [LARGE SCALE GENOMIC DNA]</scope>
    <source>
        <strain evidence="4 5">CBS 83171</strain>
    </source>
</reference>
<name>A0ABR1UGF2_9PEZI</name>
<evidence type="ECO:0000256" key="2">
    <source>
        <dbReference type="ARBA" id="ARBA00023043"/>
    </source>
</evidence>
<dbReference type="Pfam" id="PF12796">
    <property type="entry name" value="Ank_2"/>
    <property type="match status" value="1"/>
</dbReference>
<dbReference type="SUPFAM" id="SSF48403">
    <property type="entry name" value="Ankyrin repeat"/>
    <property type="match status" value="1"/>
</dbReference>
<evidence type="ECO:0008006" key="6">
    <source>
        <dbReference type="Google" id="ProtNLM"/>
    </source>
</evidence>
<dbReference type="EMBL" id="JAQQWM010000007">
    <property type="protein sequence ID" value="KAK8057186.1"/>
    <property type="molecule type" value="Genomic_DNA"/>
</dbReference>
<accession>A0ABR1UGF2</accession>
<keyword evidence="2 3" id="KW-0040">ANK repeat</keyword>
<keyword evidence="5" id="KW-1185">Reference proteome</keyword>
<dbReference type="InterPro" id="IPR002110">
    <property type="entry name" value="Ankyrin_rpt"/>
</dbReference>
<sequence>MQKLSDDIFWHTAKSFVHHPVDVFNLARTCHSLWSILETEIYRTEVQFEHRKFESFLLEEEEAHNRIFKNWPLKFNLDEVEPYPRAWGNYTYRKSESWEPEGPEEGLFPDELLAVHTGDRSQGGSDSHAANSSAEETFRRWWSLSILQWACSAGKVALAEKMIKAADEIWPFYLEYPHQMSLHSSIHFAAWYGHTDVLRLFETRDKSLMTMRSGFQCCRDRPLDQVFGHINPALRGKIPYSFSTVHKDRPFGLNALGIAILRDHREAAEYLATFHDESIIDDRSIDYVEDWRLTDTLFDPVVHPLHLASFMGMEQVVKTIIERGASENVNVACVPMMYSNALSWAVARRENDQVIQLLLDHGAIAIYRDSQNRRALDWALQFKCRENARRMAEEENPFVNIWFWGGYTASSLSLSMEDDANWDCTQLILQKHPDLTDEFKKKWVHDAFANSNGKDNMKTLKWCIDQDMGLGPLFKDEVGAGEWDNGDPLRNQSIGAAVIHYVAESGLFGTDMLALILEKRPQDINLPNMYGETPLSLALGQDRYASEQIAFLLAHGADPRACPTKKQRAVLTAVQEDKPRADVEKIIKSFQPTRPAEMEDQNAGWEADRGVYVKKAAKLGIGRRQAQILHENFVPLSVTDELRSFDWSLENIVKRTLDRRLTEAGGTLKEVLARLKEEEEKGLRKKKCWNRPQTFDHGI</sequence>
<dbReference type="PANTHER" id="PTHR24198:SF165">
    <property type="entry name" value="ANKYRIN REPEAT-CONTAINING PROTEIN-RELATED"/>
    <property type="match status" value="1"/>
</dbReference>
<dbReference type="PROSITE" id="PS50088">
    <property type="entry name" value="ANK_REPEAT"/>
    <property type="match status" value="1"/>
</dbReference>
<protein>
    <recommendedName>
        <fullName evidence="6">Ankyrin</fullName>
    </recommendedName>
</protein>